<dbReference type="PANTHER" id="PTHR33164:SF99">
    <property type="entry name" value="MARR FAMILY REGULATORY PROTEIN"/>
    <property type="match status" value="1"/>
</dbReference>
<protein>
    <submittedName>
        <fullName evidence="2">DNA-binding MarR family transcriptional regulator</fullName>
    </submittedName>
</protein>
<dbReference type="SUPFAM" id="SSF46785">
    <property type="entry name" value="Winged helix' DNA-binding domain"/>
    <property type="match status" value="1"/>
</dbReference>
<dbReference type="Proteomes" id="UP000749311">
    <property type="component" value="Unassembled WGS sequence"/>
</dbReference>
<dbReference type="PROSITE" id="PS50995">
    <property type="entry name" value="HTH_MARR_2"/>
    <property type="match status" value="1"/>
</dbReference>
<comment type="caution">
    <text evidence="2">The sequence shown here is derived from an EMBL/GenBank/DDBJ whole genome shotgun (WGS) entry which is preliminary data.</text>
</comment>
<dbReference type="Gene3D" id="1.10.10.10">
    <property type="entry name" value="Winged helix-like DNA-binding domain superfamily/Winged helix DNA-binding domain"/>
    <property type="match status" value="1"/>
</dbReference>
<sequence length="195" mass="20499">MTDETLAPDERVAIARLHALLELLPTALDRELASIGLTSFEYTLLEALSEAEHHRLRLSALASRTNATLPRLSRVVTALERKGLVVRAPCAEDGRATNALLTDAGLAAHRAARPRYAEAVRSLVLSGLDESGIHQLADLSYAILAKLDPDARLKITADGACAADGTAKSVATCAADGTTEPIACAADPQPEEAAN</sequence>
<dbReference type="GO" id="GO:0003677">
    <property type="term" value="F:DNA binding"/>
    <property type="evidence" value="ECO:0007669"/>
    <property type="project" value="UniProtKB-KW"/>
</dbReference>
<dbReference type="PANTHER" id="PTHR33164">
    <property type="entry name" value="TRANSCRIPTIONAL REGULATOR, MARR FAMILY"/>
    <property type="match status" value="1"/>
</dbReference>
<dbReference type="EMBL" id="JAAMOZ010000001">
    <property type="protein sequence ID" value="NIH57124.1"/>
    <property type="molecule type" value="Genomic_DNA"/>
</dbReference>
<dbReference type="InterPro" id="IPR000835">
    <property type="entry name" value="HTH_MarR-typ"/>
</dbReference>
<dbReference type="InterPro" id="IPR036390">
    <property type="entry name" value="WH_DNA-bd_sf"/>
</dbReference>
<evidence type="ECO:0000313" key="3">
    <source>
        <dbReference type="Proteomes" id="UP000749311"/>
    </source>
</evidence>
<dbReference type="SMART" id="SM00347">
    <property type="entry name" value="HTH_MARR"/>
    <property type="match status" value="1"/>
</dbReference>
<dbReference type="RefSeq" id="WP_167166574.1">
    <property type="nucleotide sequence ID" value="NZ_BAAAOO010000011.1"/>
</dbReference>
<evidence type="ECO:0000313" key="2">
    <source>
        <dbReference type="EMBL" id="NIH57124.1"/>
    </source>
</evidence>
<dbReference type="InterPro" id="IPR036388">
    <property type="entry name" value="WH-like_DNA-bd_sf"/>
</dbReference>
<accession>A0ABX0SFG1</accession>
<organism evidence="2 3">
    <name type="scientific">Brooklawnia cerclae</name>
    <dbReference type="NCBI Taxonomy" id="349934"/>
    <lineage>
        <taxon>Bacteria</taxon>
        <taxon>Bacillati</taxon>
        <taxon>Actinomycetota</taxon>
        <taxon>Actinomycetes</taxon>
        <taxon>Propionibacteriales</taxon>
        <taxon>Propionibacteriaceae</taxon>
        <taxon>Brooklawnia</taxon>
    </lineage>
</organism>
<reference evidence="2 3" key="1">
    <citation type="submission" date="2020-02" db="EMBL/GenBank/DDBJ databases">
        <title>Sequencing the genomes of 1000 actinobacteria strains.</title>
        <authorList>
            <person name="Klenk H.-P."/>
        </authorList>
    </citation>
    <scope>NUCLEOTIDE SEQUENCE [LARGE SCALE GENOMIC DNA]</scope>
    <source>
        <strain evidence="2 3">DSM 19609</strain>
    </source>
</reference>
<gene>
    <name evidence="2" type="ORF">FB473_001769</name>
</gene>
<evidence type="ECO:0000259" key="1">
    <source>
        <dbReference type="PROSITE" id="PS50995"/>
    </source>
</evidence>
<name>A0ABX0SFG1_9ACTN</name>
<keyword evidence="3" id="KW-1185">Reference proteome</keyword>
<feature type="domain" description="HTH marR-type" evidence="1">
    <location>
        <begin position="14"/>
        <end position="145"/>
    </location>
</feature>
<proteinExistence type="predicted"/>
<dbReference type="Pfam" id="PF12802">
    <property type="entry name" value="MarR_2"/>
    <property type="match status" value="1"/>
</dbReference>
<keyword evidence="2" id="KW-0238">DNA-binding</keyword>
<dbReference type="InterPro" id="IPR039422">
    <property type="entry name" value="MarR/SlyA-like"/>
</dbReference>